<dbReference type="AlphaFoldDB" id="A0A520S1E5"/>
<keyword evidence="2" id="KW-0805">Transcription regulation</keyword>
<dbReference type="GO" id="GO:0003700">
    <property type="term" value="F:DNA-binding transcription factor activity"/>
    <property type="evidence" value="ECO:0007669"/>
    <property type="project" value="InterPro"/>
</dbReference>
<sequence>MIENMETLLVLSRTGTMMEASTELRVSQSAVSKRIAALEKYYDKSLIQKKGRRVELTQHGQRLVDKVSPILSELRDMFIEERAGSGELVIGVSDAILSSWGPEVFHQTKKEMPDVSFVFHTHRTPVVLDRIRSGEFMVGVCTGSDSLDTDLQSEVLTHEAMVIIPSGCKTIIFPPEGELPVITIEDYSGAWRSFRDEVTRLRIRRVVSLESFFSVAQMAIAGFGNGMVPIGVARTLKVPESCLINLGPKGLMRPVRFVARKSTYSLPLVANFYQSLLKRLSQN</sequence>
<dbReference type="CDD" id="cd05466">
    <property type="entry name" value="PBP2_LTTR_substrate"/>
    <property type="match status" value="1"/>
</dbReference>
<name>A0A520S1E5_9GAMM</name>
<organism evidence="6 7">
    <name type="scientific">OM182 bacterium</name>
    <dbReference type="NCBI Taxonomy" id="2510334"/>
    <lineage>
        <taxon>Bacteria</taxon>
        <taxon>Pseudomonadati</taxon>
        <taxon>Pseudomonadota</taxon>
        <taxon>Gammaproteobacteria</taxon>
        <taxon>OMG group</taxon>
        <taxon>OM182 clade</taxon>
    </lineage>
</organism>
<evidence type="ECO:0000256" key="1">
    <source>
        <dbReference type="ARBA" id="ARBA00009437"/>
    </source>
</evidence>
<evidence type="ECO:0000256" key="2">
    <source>
        <dbReference type="ARBA" id="ARBA00023015"/>
    </source>
</evidence>
<dbReference type="Pfam" id="PF03466">
    <property type="entry name" value="LysR_substrate"/>
    <property type="match status" value="1"/>
</dbReference>
<gene>
    <name evidence="6" type="ORF">EVA68_04735</name>
</gene>
<dbReference type="Gene3D" id="1.10.10.10">
    <property type="entry name" value="Winged helix-like DNA-binding domain superfamily/Winged helix DNA-binding domain"/>
    <property type="match status" value="1"/>
</dbReference>
<dbReference type="InterPro" id="IPR000847">
    <property type="entry name" value="LysR_HTH_N"/>
</dbReference>
<protein>
    <submittedName>
        <fullName evidence="6">LysR family transcriptional regulator</fullName>
    </submittedName>
</protein>
<comment type="similarity">
    <text evidence="1">Belongs to the LysR transcriptional regulatory family.</text>
</comment>
<keyword evidence="4" id="KW-0804">Transcription</keyword>
<evidence type="ECO:0000259" key="5">
    <source>
        <dbReference type="PROSITE" id="PS50931"/>
    </source>
</evidence>
<dbReference type="PANTHER" id="PTHR30126:SF94">
    <property type="entry name" value="LYSR FAMILY TRANSCRIPTIONAL REGULATOR"/>
    <property type="match status" value="1"/>
</dbReference>
<dbReference type="PROSITE" id="PS50931">
    <property type="entry name" value="HTH_LYSR"/>
    <property type="match status" value="1"/>
</dbReference>
<accession>A0A520S1E5</accession>
<comment type="caution">
    <text evidence="6">The sequence shown here is derived from an EMBL/GenBank/DDBJ whole genome shotgun (WGS) entry which is preliminary data.</text>
</comment>
<dbReference type="InterPro" id="IPR036390">
    <property type="entry name" value="WH_DNA-bd_sf"/>
</dbReference>
<dbReference type="SUPFAM" id="SSF53850">
    <property type="entry name" value="Periplasmic binding protein-like II"/>
    <property type="match status" value="1"/>
</dbReference>
<feature type="domain" description="HTH lysR-type" evidence="5">
    <location>
        <begin position="1"/>
        <end position="57"/>
    </location>
</feature>
<dbReference type="Pfam" id="PF00126">
    <property type="entry name" value="HTH_1"/>
    <property type="match status" value="1"/>
</dbReference>
<evidence type="ECO:0000313" key="6">
    <source>
        <dbReference type="EMBL" id="RZO76287.1"/>
    </source>
</evidence>
<dbReference type="PANTHER" id="PTHR30126">
    <property type="entry name" value="HTH-TYPE TRANSCRIPTIONAL REGULATOR"/>
    <property type="match status" value="1"/>
</dbReference>
<keyword evidence="3" id="KW-0238">DNA-binding</keyword>
<dbReference type="InterPro" id="IPR005119">
    <property type="entry name" value="LysR_subst-bd"/>
</dbReference>
<proteinExistence type="inferred from homology"/>
<dbReference type="InterPro" id="IPR036388">
    <property type="entry name" value="WH-like_DNA-bd_sf"/>
</dbReference>
<reference evidence="6 7" key="1">
    <citation type="submission" date="2019-02" db="EMBL/GenBank/DDBJ databases">
        <title>Prokaryotic population dynamics and viral predation in marine succession experiment using metagenomics: the confinement effect.</title>
        <authorList>
            <person name="Haro-Moreno J.M."/>
            <person name="Rodriguez-Valera F."/>
            <person name="Lopez-Perez M."/>
        </authorList>
    </citation>
    <scope>NUCLEOTIDE SEQUENCE [LARGE SCALE GENOMIC DNA]</scope>
    <source>
        <strain evidence="6">MED-G157</strain>
    </source>
</reference>
<dbReference type="Gene3D" id="3.40.190.290">
    <property type="match status" value="1"/>
</dbReference>
<dbReference type="SUPFAM" id="SSF46785">
    <property type="entry name" value="Winged helix' DNA-binding domain"/>
    <property type="match status" value="1"/>
</dbReference>
<dbReference type="EMBL" id="SHAG01000014">
    <property type="protein sequence ID" value="RZO76287.1"/>
    <property type="molecule type" value="Genomic_DNA"/>
</dbReference>
<dbReference type="Proteomes" id="UP000316199">
    <property type="component" value="Unassembled WGS sequence"/>
</dbReference>
<dbReference type="GO" id="GO:0000976">
    <property type="term" value="F:transcription cis-regulatory region binding"/>
    <property type="evidence" value="ECO:0007669"/>
    <property type="project" value="TreeGrafter"/>
</dbReference>
<evidence type="ECO:0000313" key="7">
    <source>
        <dbReference type="Proteomes" id="UP000316199"/>
    </source>
</evidence>
<evidence type="ECO:0000256" key="4">
    <source>
        <dbReference type="ARBA" id="ARBA00023163"/>
    </source>
</evidence>
<evidence type="ECO:0000256" key="3">
    <source>
        <dbReference type="ARBA" id="ARBA00023125"/>
    </source>
</evidence>